<reference evidence="1 2" key="1">
    <citation type="submission" date="2017-11" db="EMBL/GenBank/DDBJ databases">
        <authorList>
            <person name="Seth-Smith MB H."/>
        </authorList>
    </citation>
    <scope>NUCLEOTIDE SEQUENCE [LARGE SCALE GENOMIC DNA]</scope>
    <source>
        <strain evidence="1">E</strain>
    </source>
</reference>
<evidence type="ECO:0000313" key="1">
    <source>
        <dbReference type="EMBL" id="VBB16001.1"/>
    </source>
</evidence>
<protein>
    <submittedName>
        <fullName evidence="1">Uncharacterized protein</fullName>
    </submittedName>
</protein>
<keyword evidence="2" id="KW-1185">Reference proteome</keyword>
<evidence type="ECO:0000313" key="2">
    <source>
        <dbReference type="Proteomes" id="UP000268684"/>
    </source>
</evidence>
<gene>
    <name evidence="1" type="ORF">BSTAB16_6200</name>
</gene>
<dbReference type="RefSeq" id="WP_232036210.1">
    <property type="nucleotide sequence ID" value="NZ_LR025743.1"/>
</dbReference>
<organism evidence="1 2">
    <name type="scientific">Burkholderia stabilis</name>
    <dbReference type="NCBI Taxonomy" id="95485"/>
    <lineage>
        <taxon>Bacteria</taxon>
        <taxon>Pseudomonadati</taxon>
        <taxon>Pseudomonadota</taxon>
        <taxon>Betaproteobacteria</taxon>
        <taxon>Burkholderiales</taxon>
        <taxon>Burkholderiaceae</taxon>
        <taxon>Burkholderia</taxon>
        <taxon>Burkholderia cepacia complex</taxon>
    </lineage>
</organism>
<proteinExistence type="predicted"/>
<dbReference type="Proteomes" id="UP000268684">
    <property type="component" value="Chromosome II"/>
</dbReference>
<dbReference type="EMBL" id="LR025743">
    <property type="protein sequence ID" value="VBB16001.1"/>
    <property type="molecule type" value="Genomic_DNA"/>
</dbReference>
<dbReference type="AlphaFoldDB" id="A0AAJ5NIV1"/>
<name>A0AAJ5NIV1_9BURK</name>
<sequence>MIRYALIVAAYYARGPVKRDVMMAQVLSSALEGVVHNAARRGLLAAPKLKRELVARARRYLEGIARYDGELPLANRSEKRVVPRNSE</sequence>
<dbReference type="GeneID" id="71058616"/>
<accession>A0AAJ5NIV1</accession>